<organism evidence="3 4">
    <name type="scientific">Haloplanus aerogenes</name>
    <dbReference type="NCBI Taxonomy" id="660522"/>
    <lineage>
        <taxon>Archaea</taxon>
        <taxon>Methanobacteriati</taxon>
        <taxon>Methanobacteriota</taxon>
        <taxon>Stenosarchaea group</taxon>
        <taxon>Halobacteria</taxon>
        <taxon>Halobacteriales</taxon>
        <taxon>Haloferacaceae</taxon>
        <taxon>Haloplanus</taxon>
    </lineage>
</organism>
<dbReference type="Proteomes" id="UP000282007">
    <property type="component" value="Chromosome"/>
</dbReference>
<dbReference type="KEGG" id="haer:DU502_13900"/>
<reference evidence="2 5" key="2">
    <citation type="submission" date="2018-07" db="EMBL/GenBank/DDBJ databases">
        <title>Genome sequences of Haloplanus aerogenes JCM 16430T.</title>
        <authorList>
            <person name="Kim Y.B."/>
            <person name="Roh S.W."/>
        </authorList>
    </citation>
    <scope>NUCLEOTIDE SEQUENCE [LARGE SCALE GENOMIC DNA]</scope>
    <source>
        <strain evidence="2 5">JCM 16430</strain>
    </source>
</reference>
<proteinExistence type="predicted"/>
<name>A0A3M0D9M8_9EURY</name>
<keyword evidence="5" id="KW-1185">Reference proteome</keyword>
<protein>
    <submittedName>
        <fullName evidence="2">DUF1508 domain-containing protein</fullName>
    </submittedName>
    <submittedName>
        <fullName evidence="3">Uncharacterized protein YegP (UPF0339 family)</fullName>
    </submittedName>
</protein>
<dbReference type="Gene3D" id="2.30.29.80">
    <property type="match status" value="1"/>
</dbReference>
<evidence type="ECO:0000313" key="3">
    <source>
        <dbReference type="EMBL" id="RMB18144.1"/>
    </source>
</evidence>
<reference evidence="3 4" key="1">
    <citation type="journal article" date="2015" name="Stand. Genomic Sci.">
        <title>Genomic Encyclopedia of Bacterial and Archaeal Type Strains, Phase III: the genomes of soil and plant-associated and newly described type strains.</title>
        <authorList>
            <person name="Whitman W.B."/>
            <person name="Woyke T."/>
            <person name="Klenk H.P."/>
            <person name="Zhou Y."/>
            <person name="Lilburn T.G."/>
            <person name="Beck B.J."/>
            <person name="De Vos P."/>
            <person name="Vandamme P."/>
            <person name="Eisen J.A."/>
            <person name="Garrity G."/>
            <person name="Hugenholtz P."/>
            <person name="Kyrpides N.C."/>
        </authorList>
    </citation>
    <scope>NUCLEOTIDE SEQUENCE [LARGE SCALE GENOMIC DNA]</scope>
    <source>
        <strain evidence="3 4">CGMCC 1.10124</strain>
    </source>
</reference>
<feature type="domain" description="DUF1508" evidence="1">
    <location>
        <begin position="15"/>
        <end position="59"/>
    </location>
</feature>
<dbReference type="AlphaFoldDB" id="A0A3M0D9M8"/>
<evidence type="ECO:0000259" key="1">
    <source>
        <dbReference type="Pfam" id="PF07411"/>
    </source>
</evidence>
<evidence type="ECO:0000313" key="5">
    <source>
        <dbReference type="Proteomes" id="UP000282007"/>
    </source>
</evidence>
<gene>
    <name evidence="3" type="ORF">ATH50_1594</name>
    <name evidence="2" type="ORF">DU502_13900</name>
</gene>
<reference evidence="3" key="3">
    <citation type="submission" date="2018-10" db="EMBL/GenBank/DDBJ databases">
        <authorList>
            <person name="Whitman W."/>
            <person name="Huntemann M."/>
            <person name="Clum A."/>
            <person name="Pillay M."/>
            <person name="Palaniappan K."/>
            <person name="Varghese N."/>
            <person name="Mikhailova N."/>
            <person name="Stamatis D."/>
            <person name="Reddy T."/>
            <person name="Daum C."/>
            <person name="Shapiro N."/>
            <person name="Ivanova N."/>
            <person name="Kyrpides N."/>
            <person name="Woyke T."/>
        </authorList>
    </citation>
    <scope>NUCLEOTIDE SEQUENCE</scope>
    <source>
        <strain evidence="3">CGMCC 1.10124</strain>
    </source>
</reference>
<dbReference type="OrthoDB" id="108721at2157"/>
<sequence>MTTETTFRVIETGDETFQWHLRADDGSTLATSDGVYETKQAAMRDIQRLKRVAPDAGVESVDTGTP</sequence>
<accession>A0A3M0D9M8</accession>
<evidence type="ECO:0000313" key="2">
    <source>
        <dbReference type="EMBL" id="AZH26391.1"/>
    </source>
</evidence>
<dbReference type="SUPFAM" id="SSF160113">
    <property type="entry name" value="YegP-like"/>
    <property type="match status" value="1"/>
</dbReference>
<dbReference type="EMBL" id="REFS01000003">
    <property type="protein sequence ID" value="RMB18144.1"/>
    <property type="molecule type" value="Genomic_DNA"/>
</dbReference>
<dbReference type="Pfam" id="PF07411">
    <property type="entry name" value="DUF1508"/>
    <property type="match status" value="1"/>
</dbReference>
<dbReference type="EMBL" id="CP034145">
    <property type="protein sequence ID" value="AZH26391.1"/>
    <property type="molecule type" value="Genomic_DNA"/>
</dbReference>
<dbReference type="RefSeq" id="WP_121920247.1">
    <property type="nucleotide sequence ID" value="NZ_CP034145.1"/>
</dbReference>
<dbReference type="Proteomes" id="UP000277326">
    <property type="component" value="Unassembled WGS sequence"/>
</dbReference>
<dbReference type="InterPro" id="IPR036913">
    <property type="entry name" value="YegP-like_sf"/>
</dbReference>
<dbReference type="InterPro" id="IPR010879">
    <property type="entry name" value="DUF1508"/>
</dbReference>
<dbReference type="GeneID" id="38472400"/>
<evidence type="ECO:0000313" key="4">
    <source>
        <dbReference type="Proteomes" id="UP000277326"/>
    </source>
</evidence>